<dbReference type="OrthoDB" id="677051at2"/>
<name>A0A1N7KGE5_9BACT</name>
<gene>
    <name evidence="1" type="ORF">SAMN05421761_10255</name>
</gene>
<reference evidence="2" key="1">
    <citation type="submission" date="2017-01" db="EMBL/GenBank/DDBJ databases">
        <authorList>
            <person name="Varghese N."/>
            <person name="Submissions S."/>
        </authorList>
    </citation>
    <scope>NUCLEOTIDE SEQUENCE [LARGE SCALE GENOMIC DNA]</scope>
    <source>
        <strain evidence="2">DSM 46698</strain>
    </source>
</reference>
<accession>A0A1N7KGE5</accession>
<dbReference type="Pfam" id="PF11009">
    <property type="entry name" value="BrxC"/>
    <property type="match status" value="1"/>
</dbReference>
<dbReference type="RefSeq" id="WP_076498274.1">
    <property type="nucleotide sequence ID" value="NZ_FTOP01000002.1"/>
</dbReference>
<dbReference type="Proteomes" id="UP000186026">
    <property type="component" value="Unassembled WGS sequence"/>
</dbReference>
<dbReference type="InterPro" id="IPR022551">
    <property type="entry name" value="BrxC"/>
</dbReference>
<evidence type="ECO:0000313" key="2">
    <source>
        <dbReference type="Proteomes" id="UP000186026"/>
    </source>
</evidence>
<dbReference type="AlphaFoldDB" id="A0A1N7KGE5"/>
<dbReference type="STRING" id="529505.SAMN05421761_10255"/>
<dbReference type="NCBIfam" id="TIGR04019">
    <property type="entry name" value="B_thiol_YtxJ"/>
    <property type="match status" value="1"/>
</dbReference>
<proteinExistence type="predicted"/>
<organism evidence="1 2">
    <name type="scientific">Belliella pelovolcani</name>
    <dbReference type="NCBI Taxonomy" id="529505"/>
    <lineage>
        <taxon>Bacteria</taxon>
        <taxon>Pseudomonadati</taxon>
        <taxon>Bacteroidota</taxon>
        <taxon>Cytophagia</taxon>
        <taxon>Cytophagales</taxon>
        <taxon>Cyclobacteriaceae</taxon>
        <taxon>Belliella</taxon>
    </lineage>
</organism>
<evidence type="ECO:0000313" key="1">
    <source>
        <dbReference type="EMBL" id="SIS60645.1"/>
    </source>
</evidence>
<dbReference type="Gene3D" id="3.40.30.10">
    <property type="entry name" value="Glutaredoxin"/>
    <property type="match status" value="1"/>
</dbReference>
<protein>
    <submittedName>
        <fullName evidence="1">Bacillithiol system protein YtxJ</fullName>
    </submittedName>
</protein>
<sequence length="112" mass="13009">MDWLTLNNITQLEEIKESSKEKPVLIFKHSTRCSISSMAYDRLRRNWKDEDTQKVTPYYLDLISYRDISNAISSTFAIDHESPQVILIKDGVAIYDNSHMGISYADIMAQFQ</sequence>
<dbReference type="EMBL" id="FTOP01000002">
    <property type="protein sequence ID" value="SIS60645.1"/>
    <property type="molecule type" value="Genomic_DNA"/>
</dbReference>
<keyword evidence="2" id="KW-1185">Reference proteome</keyword>